<evidence type="ECO:0000256" key="7">
    <source>
        <dbReference type="ARBA" id="ARBA00022884"/>
    </source>
</evidence>
<evidence type="ECO:0000256" key="2">
    <source>
        <dbReference type="ARBA" id="ARBA00022555"/>
    </source>
</evidence>
<keyword evidence="8" id="KW-0560">Oxidoreductase</keyword>
<dbReference type="PANTHER" id="PTHR42907:SF1">
    <property type="entry name" value="FMN-LINKED OXIDOREDUCTASES SUPERFAMILY PROTEIN"/>
    <property type="match status" value="1"/>
</dbReference>
<keyword evidence="3" id="KW-0285">Flavoprotein</keyword>
<accession>A0ABN9VR76</accession>
<proteinExistence type="predicted"/>
<keyword evidence="11" id="KW-1185">Reference proteome</keyword>
<comment type="cofactor">
    <cofactor evidence="1">
        <name>FMN</name>
        <dbReference type="ChEBI" id="CHEBI:58210"/>
    </cofactor>
</comment>
<dbReference type="Proteomes" id="UP001189429">
    <property type="component" value="Unassembled WGS sequence"/>
</dbReference>
<protein>
    <recommendedName>
        <fullName evidence="9">DUS-like FMN-binding domain-containing protein</fullName>
    </recommendedName>
</protein>
<evidence type="ECO:0000256" key="4">
    <source>
        <dbReference type="ARBA" id="ARBA00022643"/>
    </source>
</evidence>
<reference evidence="10" key="1">
    <citation type="submission" date="2023-10" db="EMBL/GenBank/DDBJ databases">
        <authorList>
            <person name="Chen Y."/>
            <person name="Shah S."/>
            <person name="Dougan E. K."/>
            <person name="Thang M."/>
            <person name="Chan C."/>
        </authorList>
    </citation>
    <scope>NUCLEOTIDE SEQUENCE [LARGE SCALE GENOMIC DNA]</scope>
</reference>
<gene>
    <name evidence="10" type="ORF">PCOR1329_LOCUS60502</name>
</gene>
<keyword evidence="6" id="KW-0521">NADP</keyword>
<evidence type="ECO:0000256" key="5">
    <source>
        <dbReference type="ARBA" id="ARBA00022694"/>
    </source>
</evidence>
<feature type="domain" description="DUS-like FMN-binding" evidence="9">
    <location>
        <begin position="23"/>
        <end position="237"/>
    </location>
</feature>
<keyword evidence="4" id="KW-0288">FMN</keyword>
<dbReference type="CDD" id="cd02801">
    <property type="entry name" value="DUS_like_FMN"/>
    <property type="match status" value="1"/>
</dbReference>
<evidence type="ECO:0000313" key="11">
    <source>
        <dbReference type="Proteomes" id="UP001189429"/>
    </source>
</evidence>
<dbReference type="Gene3D" id="3.20.20.70">
    <property type="entry name" value="Aldolase class I"/>
    <property type="match status" value="1"/>
</dbReference>
<evidence type="ECO:0000256" key="6">
    <source>
        <dbReference type="ARBA" id="ARBA00022857"/>
    </source>
</evidence>
<dbReference type="Pfam" id="PF01207">
    <property type="entry name" value="Dus"/>
    <property type="match status" value="1"/>
</dbReference>
<evidence type="ECO:0000256" key="1">
    <source>
        <dbReference type="ARBA" id="ARBA00001917"/>
    </source>
</evidence>
<evidence type="ECO:0000259" key="9">
    <source>
        <dbReference type="Pfam" id="PF01207"/>
    </source>
</evidence>
<sequence length="546" mass="59669">MAAEGATGAEAAAARVSRPLLQIAPMMEVTHRDFRYFMRLLTRRAQLWTEMVVDDTILHNLEPEKCDRFLGFHSREHPVVCQLGGSDPAKLAEAAQAVERYGYDEVNLNVGCPSCRVATKGEFGCSLMMRKEVVRDIVHAMSRSVQIPVTVKCRLGVDDLDSPEFTREFVSTVAQGGCKHFVIHARKAWLKGLSPHQNRTIPPLHYPRVLELCRAFPHLEFSVNGGVLDLGHARALLGFPSGRMPSEEEDLVADAWGRPESEPGLLRGEVPRNLLGVMIGRGAMNNPAMLWDVDHVMYGDPEAPAPPTRRGILAAYGDYLREAHPPEEGVLPSVGSVHMATKPVLGLFSGLRGNKAAASAALRSLSRRSSAASAASAAAPLELAGANCSDPGDSIPSHCCEGIIPSANFVESCDCNPGWTHQERMCKGHLTTMPCHECTAHLPATNRWSKSFSKEELYENCQECVAKCTTTLNGGERGPFMTDIFASKFPQEEPSAVICTAGYLEQQLMREDYPLGAKRALYKPPRMLADDDRRQPSDFKVAGIGV</sequence>
<dbReference type="NCBIfam" id="NF008774">
    <property type="entry name" value="PRK11815.1"/>
    <property type="match status" value="1"/>
</dbReference>
<comment type="caution">
    <text evidence="10">The sequence shown here is derived from an EMBL/GenBank/DDBJ whole genome shotgun (WGS) entry which is preliminary data.</text>
</comment>
<organism evidence="10 11">
    <name type="scientific">Prorocentrum cordatum</name>
    <dbReference type="NCBI Taxonomy" id="2364126"/>
    <lineage>
        <taxon>Eukaryota</taxon>
        <taxon>Sar</taxon>
        <taxon>Alveolata</taxon>
        <taxon>Dinophyceae</taxon>
        <taxon>Prorocentrales</taxon>
        <taxon>Prorocentraceae</taxon>
        <taxon>Prorocentrum</taxon>
    </lineage>
</organism>
<keyword evidence="7" id="KW-0694">RNA-binding</keyword>
<dbReference type="InterPro" id="IPR013785">
    <property type="entry name" value="Aldolase_TIM"/>
</dbReference>
<dbReference type="EMBL" id="CAUYUJ010017579">
    <property type="protein sequence ID" value="CAK0875961.1"/>
    <property type="molecule type" value="Genomic_DNA"/>
</dbReference>
<evidence type="ECO:0000256" key="8">
    <source>
        <dbReference type="ARBA" id="ARBA00023002"/>
    </source>
</evidence>
<dbReference type="PROSITE" id="PS01136">
    <property type="entry name" value="UPF0034"/>
    <property type="match status" value="1"/>
</dbReference>
<dbReference type="InterPro" id="IPR035587">
    <property type="entry name" value="DUS-like_FMN-bd"/>
</dbReference>
<dbReference type="InterPro" id="IPR018517">
    <property type="entry name" value="tRNA_hU_synthase_CS"/>
</dbReference>
<dbReference type="PANTHER" id="PTHR42907">
    <property type="entry name" value="FMN-LINKED OXIDOREDUCTASES SUPERFAMILY PROTEIN"/>
    <property type="match status" value="1"/>
</dbReference>
<keyword evidence="2" id="KW-0820">tRNA-binding</keyword>
<keyword evidence="5" id="KW-0819">tRNA processing</keyword>
<dbReference type="SUPFAM" id="SSF51395">
    <property type="entry name" value="FMN-linked oxidoreductases"/>
    <property type="match status" value="1"/>
</dbReference>
<name>A0ABN9VR76_9DINO</name>
<evidence type="ECO:0000256" key="3">
    <source>
        <dbReference type="ARBA" id="ARBA00022630"/>
    </source>
</evidence>
<dbReference type="InterPro" id="IPR004653">
    <property type="entry name" value="DusA"/>
</dbReference>
<evidence type="ECO:0000313" key="10">
    <source>
        <dbReference type="EMBL" id="CAK0875961.1"/>
    </source>
</evidence>